<name>A0ABT7QVE7_9BACT</name>
<keyword evidence="2" id="KW-1185">Reference proteome</keyword>
<evidence type="ECO:0000313" key="1">
    <source>
        <dbReference type="EMBL" id="MDM5264742.1"/>
    </source>
</evidence>
<sequence>MKISKMLQKAVKKEGKHSLTCKTIVKLKNSKEFNYLVDKNR</sequence>
<reference evidence="1" key="1">
    <citation type="submission" date="2023-01" db="EMBL/GenBank/DDBJ databases">
        <title>Sulfurovum sp. XTW-4 genome assembly.</title>
        <authorList>
            <person name="Wang J."/>
        </authorList>
    </citation>
    <scope>NUCLEOTIDE SEQUENCE</scope>
    <source>
        <strain evidence="1">XTW-4</strain>
    </source>
</reference>
<protein>
    <submittedName>
        <fullName evidence="1">Uncharacterized protein</fullName>
    </submittedName>
</protein>
<organism evidence="1 2">
    <name type="scientific">Sulfurovum xiamenensis</name>
    <dbReference type="NCBI Taxonomy" id="3019066"/>
    <lineage>
        <taxon>Bacteria</taxon>
        <taxon>Pseudomonadati</taxon>
        <taxon>Campylobacterota</taxon>
        <taxon>Epsilonproteobacteria</taxon>
        <taxon>Campylobacterales</taxon>
        <taxon>Sulfurovaceae</taxon>
        <taxon>Sulfurovum</taxon>
    </lineage>
</organism>
<dbReference type="RefSeq" id="WP_255344737.1">
    <property type="nucleotide sequence ID" value="NZ_JAQIBC010000013.1"/>
</dbReference>
<proteinExistence type="predicted"/>
<dbReference type="EMBL" id="JAQIBC010000013">
    <property type="protein sequence ID" value="MDM5264742.1"/>
    <property type="molecule type" value="Genomic_DNA"/>
</dbReference>
<dbReference type="Proteomes" id="UP001169066">
    <property type="component" value="Unassembled WGS sequence"/>
</dbReference>
<evidence type="ECO:0000313" key="2">
    <source>
        <dbReference type="Proteomes" id="UP001169066"/>
    </source>
</evidence>
<comment type="caution">
    <text evidence="1">The sequence shown here is derived from an EMBL/GenBank/DDBJ whole genome shotgun (WGS) entry which is preliminary data.</text>
</comment>
<accession>A0ABT7QVE7</accession>
<gene>
    <name evidence="1" type="ORF">PF327_11105</name>
</gene>